<organism evidence="2">
    <name type="scientific">marine metagenome</name>
    <dbReference type="NCBI Taxonomy" id="408172"/>
    <lineage>
        <taxon>unclassified sequences</taxon>
        <taxon>metagenomes</taxon>
        <taxon>ecological metagenomes</taxon>
    </lineage>
</organism>
<feature type="transmembrane region" description="Helical" evidence="1">
    <location>
        <begin position="50"/>
        <end position="67"/>
    </location>
</feature>
<gene>
    <name evidence="2" type="ORF">METZ01_LOCUS510818</name>
</gene>
<evidence type="ECO:0000256" key="1">
    <source>
        <dbReference type="SAM" id="Phobius"/>
    </source>
</evidence>
<feature type="transmembrane region" description="Helical" evidence="1">
    <location>
        <begin position="79"/>
        <end position="95"/>
    </location>
</feature>
<feature type="transmembrane region" description="Helical" evidence="1">
    <location>
        <begin position="23"/>
        <end position="41"/>
    </location>
</feature>
<keyword evidence="1" id="KW-0812">Transmembrane</keyword>
<evidence type="ECO:0000313" key="2">
    <source>
        <dbReference type="EMBL" id="SVE57964.1"/>
    </source>
</evidence>
<feature type="non-terminal residue" evidence="2">
    <location>
        <position position="230"/>
    </location>
</feature>
<name>A0A383EMZ6_9ZZZZ</name>
<dbReference type="EMBL" id="UINC01227187">
    <property type="protein sequence ID" value="SVE57964.1"/>
    <property type="molecule type" value="Genomic_DNA"/>
</dbReference>
<dbReference type="AlphaFoldDB" id="A0A383EMZ6"/>
<protein>
    <recommendedName>
        <fullName evidence="3">Glycosyltransferase RgtA/B/C/D-like domain-containing protein</fullName>
    </recommendedName>
</protein>
<accession>A0A383EMZ6</accession>
<reference evidence="2" key="1">
    <citation type="submission" date="2018-05" db="EMBL/GenBank/DDBJ databases">
        <authorList>
            <person name="Lanie J.A."/>
            <person name="Ng W.-L."/>
            <person name="Kazmierczak K.M."/>
            <person name="Andrzejewski T.M."/>
            <person name="Davidsen T.M."/>
            <person name="Wayne K.J."/>
            <person name="Tettelin H."/>
            <person name="Glass J.I."/>
            <person name="Rusch D."/>
            <person name="Podicherti R."/>
            <person name="Tsui H.-C.T."/>
            <person name="Winkler M.E."/>
        </authorList>
    </citation>
    <scope>NUCLEOTIDE SEQUENCE</scope>
</reference>
<keyword evidence="1" id="KW-0472">Membrane</keyword>
<sequence length="230" mass="26230">FFAYPFVATFGGASIFESGKIGFGPYLVLIFPLVMLGVWHFRDRFSVSRLAPILTIVTITYLLWFFFGPSQRVRHLLPAYALLMAATSLIALRLCSKNNKKYALGIFIGVVIILQIGGQAIATVNYARYVFTSEPRDNFLTRNLTNYPAVQWINGNLKPTDKVYTRFRWLNYLFKIPIYYAHTNSEALVDIGPTAKNPSKFFHQLIEQRVTHLLVSDVQGRSSTTGFKQW</sequence>
<proteinExistence type="predicted"/>
<keyword evidence="1" id="KW-1133">Transmembrane helix</keyword>
<feature type="transmembrane region" description="Helical" evidence="1">
    <location>
        <begin position="102"/>
        <end position="122"/>
    </location>
</feature>
<evidence type="ECO:0008006" key="3">
    <source>
        <dbReference type="Google" id="ProtNLM"/>
    </source>
</evidence>
<feature type="non-terminal residue" evidence="2">
    <location>
        <position position="1"/>
    </location>
</feature>